<feature type="chain" id="PRO_5035391172" description="Glycosyl transferase CAP10 domain-containing protein" evidence="3">
    <location>
        <begin position="40"/>
        <end position="434"/>
    </location>
</feature>
<dbReference type="InterPro" id="IPR051091">
    <property type="entry name" value="O-Glucosyltr/Glycosyltrsf_90"/>
</dbReference>
<keyword evidence="2" id="KW-0808">Transferase</keyword>
<dbReference type="InterPro" id="IPR006598">
    <property type="entry name" value="CAP10"/>
</dbReference>
<keyword evidence="7" id="KW-1185">Reference proteome</keyword>
<dbReference type="Proteomes" id="UP000722791">
    <property type="component" value="Unassembled WGS sequence"/>
</dbReference>
<dbReference type="GO" id="GO:0016740">
    <property type="term" value="F:transferase activity"/>
    <property type="evidence" value="ECO:0007669"/>
    <property type="project" value="UniProtKB-KW"/>
</dbReference>
<dbReference type="PANTHER" id="PTHR12203">
    <property type="entry name" value="KDEL LYS-ASP-GLU-LEU CONTAINING - RELATED"/>
    <property type="match status" value="1"/>
</dbReference>
<accession>A0A8J4CLY9</accession>
<evidence type="ECO:0000256" key="3">
    <source>
        <dbReference type="SAM" id="SignalP"/>
    </source>
</evidence>
<proteinExistence type="inferred from homology"/>
<dbReference type="AlphaFoldDB" id="A0A8J4CLY9"/>
<sequence>MAMGTVSYMVPLQAACPSCWRLLILAFFVATMLWKASQAQLNENPVVLSEASGFHRAISDEEMAKIYKQNQNADWLPWSNRKYGIRKLYQLLDTLIKGRPQKYLSLVVIKKNRIVFLPLAARPMGLTISRMRAIVQGLRNSTRRGLVFPDTVYLMNVWDEGRCYRDDDDPRPVKGPPCTVPVFSLIKSWNYSTATSTETDVLLPFFNHVYENLVFYPWEKKINKALMRAAMQAQMRPNCTRLWIIELQKNDPDGRRLLDAGITNNLSKRKDVQLVDFVPIPDHARYRYLLSADGFTASCRLGKLLGTNSVVLKETTPWIEYYYRSLESNVHYVPFTKDNVLEVVKALEGDPQRCQRIAADAQQFAYTFLSQHAKAMYVRRALVYYNSLLPDMEAFVQHLVWPQSAGDSGDDEEGGGLTLIGVMETMKKFVGARR</sequence>
<feature type="domain" description="Glycosyl transferase CAP10" evidence="4">
    <location>
        <begin position="147"/>
        <end position="379"/>
    </location>
</feature>
<dbReference type="OrthoDB" id="2012775at2759"/>
<feature type="signal peptide" evidence="3">
    <location>
        <begin position="1"/>
        <end position="39"/>
    </location>
</feature>
<dbReference type="Proteomes" id="UP000747110">
    <property type="component" value="Unassembled WGS sequence"/>
</dbReference>
<dbReference type="EMBL" id="BNCP01000027">
    <property type="protein sequence ID" value="GIL83629.1"/>
    <property type="molecule type" value="Genomic_DNA"/>
</dbReference>
<gene>
    <name evidence="5" type="ORF">Vretifemale_12300</name>
    <name evidence="6" type="ORF">Vretimale_10432</name>
</gene>
<evidence type="ECO:0000313" key="5">
    <source>
        <dbReference type="EMBL" id="GIL83629.1"/>
    </source>
</evidence>
<evidence type="ECO:0000256" key="1">
    <source>
        <dbReference type="ARBA" id="ARBA00010118"/>
    </source>
</evidence>
<evidence type="ECO:0000313" key="7">
    <source>
        <dbReference type="Proteomes" id="UP000747110"/>
    </source>
</evidence>
<evidence type="ECO:0000313" key="6">
    <source>
        <dbReference type="EMBL" id="GIM06016.1"/>
    </source>
</evidence>
<keyword evidence="3" id="KW-0732">Signal</keyword>
<reference evidence="5" key="1">
    <citation type="journal article" date="2021" name="Proc. Natl. Acad. Sci. U.S.A.">
        <title>Three genomes in the algal genus Volvox reveal the fate of a haploid sex-determining region after a transition to homothallism.</title>
        <authorList>
            <person name="Yamamoto K."/>
            <person name="Hamaji T."/>
            <person name="Kawai-Toyooka H."/>
            <person name="Matsuzaki R."/>
            <person name="Takahashi F."/>
            <person name="Nishimura Y."/>
            <person name="Kawachi M."/>
            <person name="Noguchi H."/>
            <person name="Minakuchi Y."/>
            <person name="Umen J.G."/>
            <person name="Toyoda A."/>
            <person name="Nozaki H."/>
        </authorList>
    </citation>
    <scope>NUCLEOTIDE SEQUENCE</scope>
    <source>
        <strain evidence="6">NIES-3785</strain>
        <strain evidence="5">NIES-3786</strain>
    </source>
</reference>
<name>A0A8J4CLY9_9CHLO</name>
<organism evidence="5 7">
    <name type="scientific">Volvox reticuliferus</name>
    <dbReference type="NCBI Taxonomy" id="1737510"/>
    <lineage>
        <taxon>Eukaryota</taxon>
        <taxon>Viridiplantae</taxon>
        <taxon>Chlorophyta</taxon>
        <taxon>core chlorophytes</taxon>
        <taxon>Chlorophyceae</taxon>
        <taxon>CS clade</taxon>
        <taxon>Chlamydomonadales</taxon>
        <taxon>Volvocaceae</taxon>
        <taxon>Volvox</taxon>
    </lineage>
</organism>
<evidence type="ECO:0000256" key="2">
    <source>
        <dbReference type="ARBA" id="ARBA00022679"/>
    </source>
</evidence>
<comment type="similarity">
    <text evidence="1">Belongs to the glycosyltransferase 90 family.</text>
</comment>
<dbReference type="SMART" id="SM00672">
    <property type="entry name" value="CAP10"/>
    <property type="match status" value="1"/>
</dbReference>
<protein>
    <recommendedName>
        <fullName evidence="4">Glycosyl transferase CAP10 domain-containing protein</fullName>
    </recommendedName>
</protein>
<dbReference type="Pfam" id="PF05686">
    <property type="entry name" value="Glyco_transf_90"/>
    <property type="match status" value="1"/>
</dbReference>
<dbReference type="EMBL" id="BNCQ01000020">
    <property type="protein sequence ID" value="GIM06016.1"/>
    <property type="molecule type" value="Genomic_DNA"/>
</dbReference>
<evidence type="ECO:0000259" key="4">
    <source>
        <dbReference type="SMART" id="SM00672"/>
    </source>
</evidence>
<comment type="caution">
    <text evidence="5">The sequence shown here is derived from an EMBL/GenBank/DDBJ whole genome shotgun (WGS) entry which is preliminary data.</text>
</comment>
<dbReference type="PANTHER" id="PTHR12203:SF35">
    <property type="entry name" value="PROTEIN O-GLUCOSYLTRANSFERASE 1"/>
    <property type="match status" value="1"/>
</dbReference>